<keyword evidence="7" id="KW-0969">Cilium</keyword>
<evidence type="ECO:0000256" key="8">
    <source>
        <dbReference type="ARBA" id="ARBA00023273"/>
    </source>
</evidence>
<keyword evidence="9" id="KW-0687">Ribonucleoprotein</keyword>
<feature type="region of interest" description="Disordered" evidence="13">
    <location>
        <begin position="1318"/>
        <end position="1337"/>
    </location>
</feature>
<dbReference type="GO" id="GO:1990904">
    <property type="term" value="C:ribonucleoprotein complex"/>
    <property type="evidence" value="ECO:0007669"/>
    <property type="project" value="UniProtKB-KW"/>
</dbReference>
<gene>
    <name evidence="19" type="primary">AUGUSTUS-3.0.2_32291</name>
    <name evidence="19" type="ORF">TcasGA2_TC032291</name>
</gene>
<dbReference type="InterPro" id="IPR057411">
    <property type="entry name" value="TPR_IFT122"/>
</dbReference>
<dbReference type="SMART" id="SM00320">
    <property type="entry name" value="WD40"/>
    <property type="match status" value="6"/>
</dbReference>
<dbReference type="Pfam" id="PF23381">
    <property type="entry name" value="Beta-prop_IFT122_1st"/>
    <property type="match status" value="2"/>
</dbReference>
<evidence type="ECO:0000256" key="3">
    <source>
        <dbReference type="ARBA" id="ARBA00019442"/>
    </source>
</evidence>
<evidence type="ECO:0000256" key="1">
    <source>
        <dbReference type="ARBA" id="ARBA00004138"/>
    </source>
</evidence>
<dbReference type="Pfam" id="PF01778">
    <property type="entry name" value="Ribosomal_L28e"/>
    <property type="match status" value="1"/>
</dbReference>
<comment type="similarity">
    <text evidence="2">Belongs to the eukaryotic ribosomal protein eL28 family.</text>
</comment>
<dbReference type="GO" id="GO:1905515">
    <property type="term" value="P:non-motile cilium assembly"/>
    <property type="evidence" value="ECO:0000318"/>
    <property type="project" value="GO_Central"/>
</dbReference>
<keyword evidence="4 12" id="KW-0853">WD repeat</keyword>
<dbReference type="FunFam" id="3.30.390.110:FF:000002">
    <property type="entry name" value="60S ribosomal protein L28"/>
    <property type="match status" value="1"/>
</dbReference>
<evidence type="ECO:0000259" key="15">
    <source>
        <dbReference type="Pfam" id="PF23377"/>
    </source>
</evidence>
<dbReference type="PROSITE" id="PS50294">
    <property type="entry name" value="WD_REPEATS_REGION"/>
    <property type="match status" value="1"/>
</dbReference>
<dbReference type="Pfam" id="PF25144">
    <property type="entry name" value="Zn_ribbon_IFT122"/>
    <property type="match status" value="1"/>
</dbReference>
<dbReference type="InterPro" id="IPR029004">
    <property type="entry name" value="Ribosomal_eL28/Mak16"/>
</dbReference>
<dbReference type="Pfam" id="PF25143">
    <property type="entry name" value="Zn_ribbon_IFT122_C"/>
    <property type="match status" value="1"/>
</dbReference>
<evidence type="ECO:0000256" key="2">
    <source>
        <dbReference type="ARBA" id="ARBA00007926"/>
    </source>
</evidence>
<name>A0A139WM23_TRICA</name>
<dbReference type="GO" id="GO:0030991">
    <property type="term" value="C:intraciliary transport particle A"/>
    <property type="evidence" value="ECO:0000318"/>
    <property type="project" value="GO_Central"/>
</dbReference>
<dbReference type="PANTHER" id="PTHR12764:SF4">
    <property type="entry name" value="INTRAFLAGELLAR TRANSPORT PROTEIN 122 HOMOLOG"/>
    <property type="match status" value="1"/>
</dbReference>
<dbReference type="InterPro" id="IPR036322">
    <property type="entry name" value="WD40_repeat_dom_sf"/>
</dbReference>
<proteinExistence type="inferred from homology"/>
<evidence type="ECO:0000256" key="9">
    <source>
        <dbReference type="ARBA" id="ARBA00023274"/>
    </source>
</evidence>
<dbReference type="Gene3D" id="2.130.10.10">
    <property type="entry name" value="YVTN repeat-like/Quinoprotein amine dehydrogenase"/>
    <property type="match status" value="2"/>
</dbReference>
<dbReference type="GO" id="GO:0061512">
    <property type="term" value="P:protein localization to cilium"/>
    <property type="evidence" value="ECO:0000318"/>
    <property type="project" value="GO_Central"/>
</dbReference>
<feature type="domain" description="Ribosomal eL28/Mak16" evidence="14">
    <location>
        <begin position="1205"/>
        <end position="1322"/>
    </location>
</feature>
<dbReference type="InterPro" id="IPR056153">
    <property type="entry name" value="Beta-prop_IFT122_1st"/>
</dbReference>
<dbReference type="PROSITE" id="PS50082">
    <property type="entry name" value="WD_REPEATS_2"/>
    <property type="match status" value="1"/>
</dbReference>
<accession>A0A139WM23</accession>
<dbReference type="InterPro" id="IPR056838">
    <property type="entry name" value="Zn_ribbon_IFT122"/>
</dbReference>
<evidence type="ECO:0000259" key="16">
    <source>
        <dbReference type="Pfam" id="PF23381"/>
    </source>
</evidence>
<evidence type="ECO:0000256" key="7">
    <source>
        <dbReference type="ARBA" id="ARBA00023069"/>
    </source>
</evidence>
<evidence type="ECO:0000313" key="20">
    <source>
        <dbReference type="Proteomes" id="UP000007266"/>
    </source>
</evidence>
<dbReference type="Gene3D" id="1.25.40.470">
    <property type="match status" value="1"/>
</dbReference>
<dbReference type="Pfam" id="PF25295">
    <property type="entry name" value="TPR_IFT122"/>
    <property type="match status" value="1"/>
</dbReference>
<evidence type="ECO:0000256" key="4">
    <source>
        <dbReference type="ARBA" id="ARBA00022574"/>
    </source>
</evidence>
<evidence type="ECO:0000256" key="13">
    <source>
        <dbReference type="SAM" id="MobiDB-lite"/>
    </source>
</evidence>
<dbReference type="Proteomes" id="UP000007266">
    <property type="component" value="Linkage group 3"/>
</dbReference>
<feature type="domain" description="IFT122 first beta-propeller" evidence="16">
    <location>
        <begin position="15"/>
        <end position="190"/>
    </location>
</feature>
<dbReference type="SUPFAM" id="SSF50978">
    <property type="entry name" value="WD40 repeat-like"/>
    <property type="match status" value="2"/>
</dbReference>
<evidence type="ECO:0000313" key="19">
    <source>
        <dbReference type="EMBL" id="KYB28943.1"/>
    </source>
</evidence>
<dbReference type="GO" id="GO:0035721">
    <property type="term" value="P:intraciliary retrograde transport"/>
    <property type="evidence" value="ECO:0000318"/>
    <property type="project" value="GO_Central"/>
</dbReference>
<reference evidence="19 20" key="2">
    <citation type="journal article" date="2010" name="Nucleic Acids Res.">
        <title>BeetleBase in 2010: revisions to provide comprehensive genomic information for Tribolium castaneum.</title>
        <authorList>
            <person name="Kim H.S."/>
            <person name="Murphy T."/>
            <person name="Xia J."/>
            <person name="Caragea D."/>
            <person name="Park Y."/>
            <person name="Beeman R.W."/>
            <person name="Lorenzen M.D."/>
            <person name="Butcher S."/>
            <person name="Manak J.R."/>
            <person name="Brown S.J."/>
        </authorList>
    </citation>
    <scope>GENOME REANNOTATION</scope>
    <source>
        <strain evidence="19 20">Georgia GA2</strain>
    </source>
</reference>
<evidence type="ECO:0000256" key="11">
    <source>
        <dbReference type="ARBA" id="ARBA00035330"/>
    </source>
</evidence>
<feature type="repeat" description="WD" evidence="12">
    <location>
        <begin position="55"/>
        <end position="87"/>
    </location>
</feature>
<dbReference type="FunCoup" id="A0A139WM23">
    <property type="interactions" value="356"/>
</dbReference>
<protein>
    <recommendedName>
        <fullName evidence="3">Intraflagellar transport protein 122 homolog</fullName>
    </recommendedName>
    <alternativeName>
        <fullName evidence="11">60S ribosomal protein L28</fullName>
    </alternativeName>
    <alternativeName>
        <fullName evidence="10">Large ribosomal subunit protein eL28</fullName>
    </alternativeName>
</protein>
<feature type="domain" description="IFT122 first beta-propeller" evidence="16">
    <location>
        <begin position="193"/>
        <end position="297"/>
    </location>
</feature>
<keyword evidence="8" id="KW-0966">Cell projection</keyword>
<dbReference type="EMBL" id="KQ971318">
    <property type="protein sequence ID" value="KYB28943.1"/>
    <property type="molecule type" value="Genomic_DNA"/>
</dbReference>
<comment type="subcellular location">
    <subcellularLocation>
        <location evidence="1">Cell projection</location>
        <location evidence="1">Cilium</location>
    </subcellularLocation>
</comment>
<evidence type="ECO:0000259" key="17">
    <source>
        <dbReference type="Pfam" id="PF25144"/>
    </source>
</evidence>
<evidence type="ECO:0000256" key="5">
    <source>
        <dbReference type="ARBA" id="ARBA00022737"/>
    </source>
</evidence>
<dbReference type="Gene3D" id="3.30.390.110">
    <property type="match status" value="1"/>
</dbReference>
<sequence length="1337" mass="151951">MRSVPKWADKIQDNEKKGQTIYDLCFNPDGSQLIVATGNHVLVYDTSDGSLIQTLKGHKDKVHAVSYAKNGLKFASGSADKTVIIWSSKLEGLLKYSHSDSVQCILFNPLSHQLASCALTDFAFWSSEQKAVQKHKTNVKINACSWTNDGQYLALGLNNGVISIRNKLGEEKGRIERPNSPAIWALSWSTCKEDQTDVLCVADWNKTLAFYTLGGKLVGKERNIGYEALRINYFPKGEYILISGLNKACVMYTKDGIRLDVIGDQQNAWVWCCAAHPSGNFVVMGCQDGTIAYYQLIFNTVHGLYKERYAFRENMTDVIIQHLITEQKVRIKCRDLIKKIAIYKHRLAVQLPERVVIYELYSNDANDMHYRAKEKITQKLDCSLLVVCTEHLVVCQEKKLQSMFFSGQNEKEWNFESPIRYIKIIGGPPGKEGMILGLKNGQVWEVHLDNIHPLLKVTVNGGIRCLDLSQKKSKLAVVDETGLLQVFHSKTGELYYQEPGTNSVAFNNLYEDMVAFSGNNSLAIKVLDFPAHRQKMMGFVVGLSGAKVFCLNGAAMVTLELPLSAPMYQYIDKKMFDEAYKVACLGVTDGDWDELGHSALEALEFEVARLAFIKLQDFHYLELIQDLQEQQKKGETNRDAMIGDIYAHRGRLKEAARLYQKAGQEHKALTMYTDLRMFDLAQEYLGSSDNTDLIRQKADWAKNINEHKAAAEMYLSVGDTQSAIDIYGEKGWIDQLTELGRRLDKAERSALLSIAEHLKRLNQPSFAAEIYRRLGDSASVLSLHVEAKEWSQAFSLVQTQPQYKALVYVPYAHWLAENDKFVQAQKAFYKAGRPDEAFKVLQQLVDNAISECRFQDAGYYYWIVARQFLDLAKDGTNNQSEMLENYEINDRLAGIYYAFHAVHRYLEEPFTSYMPEALFNISRFLMTETNHNNRPKGISLFAILYCLSKQARKLGANKLAKQILDRMQTLRIPQKFQEQVEIATIAARARPYSDPEELLPMCYRCSTYNPLASASNKCVNCGQKFVHSYVSFEILPLVEFVLQDGISDIEAVRLIETPPNDLGKEENWKQEISECRETLQLDIDEEDEKDPFTARLESGSGDTNNFSPVTVNKKILLAMDSSSVLICKWGPPLRYQFFKNLLPELQITMCNSCFKAFHVDDFELQLLQKGYCPFCRAPPENSLNSDSVDDLLVLLCYRYTMSAHLVWSIIRNNNAFLRKKRNIGKPFSTEPNNLTNLSSYRYNGLIHKKTVGIVDAPDKKGFTVVYKKASKQNKPRQCIVKRTMKSGPRRSLAKLERLLKANKYRTDLSKAALRRASAVLRSQKPLPAKKPKAKKPE</sequence>
<keyword evidence="6" id="KW-0689">Ribosomal protein</keyword>
<dbReference type="STRING" id="7070.A0A139WM23"/>
<dbReference type="InParanoid" id="A0A139WM23"/>
<organism evidence="19 20">
    <name type="scientific">Tribolium castaneum</name>
    <name type="common">Red flour beetle</name>
    <dbReference type="NCBI Taxonomy" id="7070"/>
    <lineage>
        <taxon>Eukaryota</taxon>
        <taxon>Metazoa</taxon>
        <taxon>Ecdysozoa</taxon>
        <taxon>Arthropoda</taxon>
        <taxon>Hexapoda</taxon>
        <taxon>Insecta</taxon>
        <taxon>Pterygota</taxon>
        <taxon>Neoptera</taxon>
        <taxon>Endopterygota</taxon>
        <taxon>Coleoptera</taxon>
        <taxon>Polyphaga</taxon>
        <taxon>Cucujiformia</taxon>
        <taxon>Tenebrionidae</taxon>
        <taxon>Tenebrionidae incertae sedis</taxon>
        <taxon>Tribolium</taxon>
    </lineage>
</organism>
<dbReference type="eggNOG" id="KOG1538">
    <property type="taxonomic scope" value="Eukaryota"/>
</dbReference>
<dbReference type="InterPro" id="IPR015943">
    <property type="entry name" value="WD40/YVTN_repeat-like_dom_sf"/>
</dbReference>
<dbReference type="InterPro" id="IPR039857">
    <property type="entry name" value="Ift122/121"/>
</dbReference>
<dbReference type="PANTHER" id="PTHR12764">
    <property type="entry name" value="WD REPEAT DOMAIN-RELATED"/>
    <property type="match status" value="1"/>
</dbReference>
<dbReference type="GO" id="GO:0097730">
    <property type="term" value="C:non-motile cilium"/>
    <property type="evidence" value="ECO:0000318"/>
    <property type="project" value="GO_Central"/>
</dbReference>
<dbReference type="GO" id="GO:0005840">
    <property type="term" value="C:ribosome"/>
    <property type="evidence" value="ECO:0007669"/>
    <property type="project" value="UniProtKB-KW"/>
</dbReference>
<evidence type="ECO:0000259" key="14">
    <source>
        <dbReference type="Pfam" id="PF01778"/>
    </source>
</evidence>
<feature type="compositionally biased region" description="Basic residues" evidence="13">
    <location>
        <begin position="1327"/>
        <end position="1337"/>
    </location>
</feature>
<dbReference type="FunFam" id="2.130.10.10:FF:002179">
    <property type="entry name" value="Intraflagellar transport protein 122 homolog-like Protein"/>
    <property type="match status" value="1"/>
</dbReference>
<dbReference type="OMA" id="GDSFDTW"/>
<reference evidence="19 20" key="1">
    <citation type="journal article" date="2008" name="Nature">
        <title>The genome of the model beetle and pest Tribolium castaneum.</title>
        <authorList>
            <consortium name="Tribolium Genome Sequencing Consortium"/>
            <person name="Richards S."/>
            <person name="Gibbs R.A."/>
            <person name="Weinstock G.M."/>
            <person name="Brown S.J."/>
            <person name="Denell R."/>
            <person name="Beeman R.W."/>
            <person name="Gibbs R."/>
            <person name="Beeman R.W."/>
            <person name="Brown S.J."/>
            <person name="Bucher G."/>
            <person name="Friedrich M."/>
            <person name="Grimmelikhuijzen C.J."/>
            <person name="Klingler M."/>
            <person name="Lorenzen M."/>
            <person name="Richards S."/>
            <person name="Roth S."/>
            <person name="Schroder R."/>
            <person name="Tautz D."/>
            <person name="Zdobnov E.M."/>
            <person name="Muzny D."/>
            <person name="Gibbs R.A."/>
            <person name="Weinstock G.M."/>
            <person name="Attaway T."/>
            <person name="Bell S."/>
            <person name="Buhay C.J."/>
            <person name="Chandrabose M.N."/>
            <person name="Chavez D."/>
            <person name="Clerk-Blankenburg K.P."/>
            <person name="Cree A."/>
            <person name="Dao M."/>
            <person name="Davis C."/>
            <person name="Chacko J."/>
            <person name="Dinh H."/>
            <person name="Dugan-Rocha S."/>
            <person name="Fowler G."/>
            <person name="Garner T.T."/>
            <person name="Garnes J."/>
            <person name="Gnirke A."/>
            <person name="Hawes A."/>
            <person name="Hernandez J."/>
            <person name="Hines S."/>
            <person name="Holder M."/>
            <person name="Hume J."/>
            <person name="Jhangiani S.N."/>
            <person name="Joshi V."/>
            <person name="Khan Z.M."/>
            <person name="Jackson L."/>
            <person name="Kovar C."/>
            <person name="Kowis A."/>
            <person name="Lee S."/>
            <person name="Lewis L.R."/>
            <person name="Margolis J."/>
            <person name="Morgan M."/>
            <person name="Nazareth L.V."/>
            <person name="Nguyen N."/>
            <person name="Okwuonu G."/>
            <person name="Parker D."/>
            <person name="Richards S."/>
            <person name="Ruiz S.J."/>
            <person name="Santibanez J."/>
            <person name="Savard J."/>
            <person name="Scherer S.E."/>
            <person name="Schneider B."/>
            <person name="Sodergren E."/>
            <person name="Tautz D."/>
            <person name="Vattahil S."/>
            <person name="Villasana D."/>
            <person name="White C.S."/>
            <person name="Wright R."/>
            <person name="Park Y."/>
            <person name="Beeman R.W."/>
            <person name="Lord J."/>
            <person name="Oppert B."/>
            <person name="Lorenzen M."/>
            <person name="Brown S."/>
            <person name="Wang L."/>
            <person name="Savard J."/>
            <person name="Tautz D."/>
            <person name="Richards S."/>
            <person name="Weinstock G."/>
            <person name="Gibbs R.A."/>
            <person name="Liu Y."/>
            <person name="Worley K."/>
            <person name="Weinstock G."/>
            <person name="Elsik C.G."/>
            <person name="Reese J.T."/>
            <person name="Elhaik E."/>
            <person name="Landan G."/>
            <person name="Graur D."/>
            <person name="Arensburger P."/>
            <person name="Atkinson P."/>
            <person name="Beeman R.W."/>
            <person name="Beidler J."/>
            <person name="Brown S.J."/>
            <person name="Demuth J.P."/>
            <person name="Drury D.W."/>
            <person name="Du Y.Z."/>
            <person name="Fujiwara H."/>
            <person name="Lorenzen M."/>
            <person name="Maselli V."/>
            <person name="Osanai M."/>
            <person name="Park Y."/>
            <person name="Robertson H.M."/>
            <person name="Tu Z."/>
            <person name="Wang J.J."/>
            <person name="Wang S."/>
            <person name="Richards S."/>
            <person name="Song H."/>
            <person name="Zhang L."/>
            <person name="Sodergren E."/>
            <person name="Werner D."/>
            <person name="Stanke M."/>
            <person name="Morgenstern B."/>
            <person name="Solovyev V."/>
            <person name="Kosarev P."/>
            <person name="Brown G."/>
            <person name="Chen H.C."/>
            <person name="Ermolaeva O."/>
            <person name="Hlavina W."/>
            <person name="Kapustin Y."/>
            <person name="Kiryutin B."/>
            <person name="Kitts P."/>
            <person name="Maglott D."/>
            <person name="Pruitt K."/>
            <person name="Sapojnikov V."/>
            <person name="Souvorov A."/>
            <person name="Mackey A.J."/>
            <person name="Waterhouse R.M."/>
            <person name="Wyder S."/>
            <person name="Zdobnov E.M."/>
            <person name="Zdobnov E.M."/>
            <person name="Wyder S."/>
            <person name="Kriventseva E.V."/>
            <person name="Kadowaki T."/>
            <person name="Bork P."/>
            <person name="Aranda M."/>
            <person name="Bao R."/>
            <person name="Beermann A."/>
            <person name="Berns N."/>
            <person name="Bolognesi R."/>
            <person name="Bonneton F."/>
            <person name="Bopp D."/>
            <person name="Brown S.J."/>
            <person name="Bucher G."/>
            <person name="Butts T."/>
            <person name="Chaumot A."/>
            <person name="Denell R.E."/>
            <person name="Ferrier D.E."/>
            <person name="Friedrich M."/>
            <person name="Gordon C.M."/>
            <person name="Jindra M."/>
            <person name="Klingler M."/>
            <person name="Lan Q."/>
            <person name="Lattorff H.M."/>
            <person name="Laudet V."/>
            <person name="von Levetsow C."/>
            <person name="Liu Z."/>
            <person name="Lutz R."/>
            <person name="Lynch J.A."/>
            <person name="da Fonseca R.N."/>
            <person name="Posnien N."/>
            <person name="Reuter R."/>
            <person name="Roth S."/>
            <person name="Savard J."/>
            <person name="Schinko J.B."/>
            <person name="Schmitt C."/>
            <person name="Schoppmeier M."/>
            <person name="Schroder R."/>
            <person name="Shippy T.D."/>
            <person name="Simonnet F."/>
            <person name="Marques-Souza H."/>
            <person name="Tautz D."/>
            <person name="Tomoyasu Y."/>
            <person name="Trauner J."/>
            <person name="Van der Zee M."/>
            <person name="Vervoort M."/>
            <person name="Wittkopp N."/>
            <person name="Wimmer E.A."/>
            <person name="Yang X."/>
            <person name="Jones A.K."/>
            <person name="Sattelle D.B."/>
            <person name="Ebert P.R."/>
            <person name="Nelson D."/>
            <person name="Scott J.G."/>
            <person name="Beeman R.W."/>
            <person name="Muthukrishnan S."/>
            <person name="Kramer K.J."/>
            <person name="Arakane Y."/>
            <person name="Beeman R.W."/>
            <person name="Zhu Q."/>
            <person name="Hogenkamp D."/>
            <person name="Dixit R."/>
            <person name="Oppert B."/>
            <person name="Jiang H."/>
            <person name="Zou Z."/>
            <person name="Marshall J."/>
            <person name="Elpidina E."/>
            <person name="Vinokurov K."/>
            <person name="Oppert C."/>
            <person name="Zou Z."/>
            <person name="Evans J."/>
            <person name="Lu Z."/>
            <person name="Zhao P."/>
            <person name="Sumathipala N."/>
            <person name="Altincicek B."/>
            <person name="Vilcinskas A."/>
            <person name="Williams M."/>
            <person name="Hultmark D."/>
            <person name="Hetru C."/>
            <person name="Jiang H."/>
            <person name="Grimmelikhuijzen C.J."/>
            <person name="Hauser F."/>
            <person name="Cazzamali G."/>
            <person name="Williamson M."/>
            <person name="Park Y."/>
            <person name="Li B."/>
            <person name="Tanaka Y."/>
            <person name="Predel R."/>
            <person name="Neupert S."/>
            <person name="Schachtner J."/>
            <person name="Verleyen P."/>
            <person name="Raible F."/>
            <person name="Bork P."/>
            <person name="Friedrich M."/>
            <person name="Walden K.K."/>
            <person name="Robertson H.M."/>
            <person name="Angeli S."/>
            <person name="Foret S."/>
            <person name="Bucher G."/>
            <person name="Schuetz S."/>
            <person name="Maleszka R."/>
            <person name="Wimmer E.A."/>
            <person name="Beeman R.W."/>
            <person name="Lorenzen M."/>
            <person name="Tomoyasu Y."/>
            <person name="Miller S.C."/>
            <person name="Grossmann D."/>
            <person name="Bucher G."/>
        </authorList>
    </citation>
    <scope>NUCLEOTIDE SEQUENCE [LARGE SCALE GENOMIC DNA]</scope>
    <source>
        <strain evidence="19 20">Georgia GA2</strain>
    </source>
</reference>
<dbReference type="InterPro" id="IPR001680">
    <property type="entry name" value="WD40_rpt"/>
</dbReference>
<keyword evidence="5" id="KW-0677">Repeat</keyword>
<evidence type="ECO:0000259" key="18">
    <source>
        <dbReference type="Pfam" id="PF25295"/>
    </source>
</evidence>
<feature type="domain" description="IFT122 zinc ribbon" evidence="17">
    <location>
        <begin position="996"/>
        <end position="1038"/>
    </location>
</feature>
<feature type="domain" description="IFT122 second beta-propeller" evidence="15">
    <location>
        <begin position="302"/>
        <end position="556"/>
    </location>
</feature>
<evidence type="ECO:0000256" key="6">
    <source>
        <dbReference type="ARBA" id="ARBA00022980"/>
    </source>
</evidence>
<keyword evidence="20" id="KW-1185">Reference proteome</keyword>
<evidence type="ECO:0000256" key="12">
    <source>
        <dbReference type="PROSITE-ProRule" id="PRU00221"/>
    </source>
</evidence>
<dbReference type="Pfam" id="PF23377">
    <property type="entry name" value="Beta-prop_IFT122_2nd"/>
    <property type="match status" value="1"/>
</dbReference>
<evidence type="ECO:0000256" key="10">
    <source>
        <dbReference type="ARBA" id="ARBA00035223"/>
    </source>
</evidence>
<feature type="domain" description="Intraflagellar transport protein 122 homolog TPR" evidence="18">
    <location>
        <begin position="564"/>
        <end position="939"/>
    </location>
</feature>
<dbReference type="InterPro" id="IPR056152">
    <property type="entry name" value="Beta-prop_IFT122_2nd"/>
</dbReference>